<sequence>MQKRNLKGNLQRSKRSLKTIRLSEDEVIKLKTLKTRRMVTDSFISSCIKNTCFESKAWKMFLKLPRSYNLLRSSRISNSKLKTIKCKRGGQDTMEHGLPVDHGNSLCKISQDCHPQLALAGEGLPAAIGLECLEKHVLSCEEYVKDSYPSLILHLGND</sequence>
<evidence type="ECO:0000313" key="2">
    <source>
        <dbReference type="Proteomes" id="UP001060085"/>
    </source>
</evidence>
<dbReference type="Proteomes" id="UP001060085">
    <property type="component" value="Linkage Group LG06"/>
</dbReference>
<dbReference type="EMBL" id="CM044706">
    <property type="protein sequence ID" value="KAI5658131.1"/>
    <property type="molecule type" value="Genomic_DNA"/>
</dbReference>
<name>A0ACC0AC18_CATRO</name>
<gene>
    <name evidence="1" type="ORF">M9H77_26924</name>
</gene>
<keyword evidence="2" id="KW-1185">Reference proteome</keyword>
<proteinExistence type="predicted"/>
<evidence type="ECO:0000313" key="1">
    <source>
        <dbReference type="EMBL" id="KAI5658131.1"/>
    </source>
</evidence>
<protein>
    <submittedName>
        <fullName evidence="1">Uncharacterized protein</fullName>
    </submittedName>
</protein>
<reference evidence="2" key="1">
    <citation type="journal article" date="2023" name="Nat. Plants">
        <title>Single-cell RNA sequencing provides a high-resolution roadmap for understanding the multicellular compartmentation of specialized metabolism.</title>
        <authorList>
            <person name="Sun S."/>
            <person name="Shen X."/>
            <person name="Li Y."/>
            <person name="Li Y."/>
            <person name="Wang S."/>
            <person name="Li R."/>
            <person name="Zhang H."/>
            <person name="Shen G."/>
            <person name="Guo B."/>
            <person name="Wei J."/>
            <person name="Xu J."/>
            <person name="St-Pierre B."/>
            <person name="Chen S."/>
            <person name="Sun C."/>
        </authorList>
    </citation>
    <scope>NUCLEOTIDE SEQUENCE [LARGE SCALE GENOMIC DNA]</scope>
</reference>
<accession>A0ACC0AC18</accession>
<organism evidence="1 2">
    <name type="scientific">Catharanthus roseus</name>
    <name type="common">Madagascar periwinkle</name>
    <name type="synonym">Vinca rosea</name>
    <dbReference type="NCBI Taxonomy" id="4058"/>
    <lineage>
        <taxon>Eukaryota</taxon>
        <taxon>Viridiplantae</taxon>
        <taxon>Streptophyta</taxon>
        <taxon>Embryophyta</taxon>
        <taxon>Tracheophyta</taxon>
        <taxon>Spermatophyta</taxon>
        <taxon>Magnoliopsida</taxon>
        <taxon>eudicotyledons</taxon>
        <taxon>Gunneridae</taxon>
        <taxon>Pentapetalae</taxon>
        <taxon>asterids</taxon>
        <taxon>lamiids</taxon>
        <taxon>Gentianales</taxon>
        <taxon>Apocynaceae</taxon>
        <taxon>Rauvolfioideae</taxon>
        <taxon>Vinceae</taxon>
        <taxon>Catharanthinae</taxon>
        <taxon>Catharanthus</taxon>
    </lineage>
</organism>
<comment type="caution">
    <text evidence="1">The sequence shown here is derived from an EMBL/GenBank/DDBJ whole genome shotgun (WGS) entry which is preliminary data.</text>
</comment>